<evidence type="ECO:0000313" key="17">
    <source>
        <dbReference type="EMBL" id="MFC3983693.1"/>
    </source>
</evidence>
<dbReference type="Proteomes" id="UP001595698">
    <property type="component" value="Unassembled WGS sequence"/>
</dbReference>
<protein>
    <recommendedName>
        <fullName evidence="5">Oxygen sensor histidine kinase NreB</fullName>
        <ecNumber evidence="4">2.7.13.3</ecNumber>
    </recommendedName>
    <alternativeName>
        <fullName evidence="14">Nitrogen regulation protein B</fullName>
    </alternativeName>
</protein>
<keyword evidence="18" id="KW-1185">Reference proteome</keyword>
<evidence type="ECO:0000256" key="14">
    <source>
        <dbReference type="ARBA" id="ARBA00030800"/>
    </source>
</evidence>
<keyword evidence="15" id="KW-0812">Transmembrane</keyword>
<comment type="caution">
    <text evidence="17">The sequence shown here is derived from an EMBL/GenBank/DDBJ whole genome shotgun (WGS) entry which is preliminary data.</text>
</comment>
<name>A0ABV8F8Q8_9ACTN</name>
<keyword evidence="6" id="KW-0004">4Fe-4S</keyword>
<dbReference type="InterPro" id="IPR003594">
    <property type="entry name" value="HATPase_dom"/>
</dbReference>
<proteinExistence type="predicted"/>
<feature type="transmembrane region" description="Helical" evidence="15">
    <location>
        <begin position="76"/>
        <end position="102"/>
    </location>
</feature>
<dbReference type="CDD" id="cd16917">
    <property type="entry name" value="HATPase_UhpB-NarQ-NarX-like"/>
    <property type="match status" value="1"/>
</dbReference>
<dbReference type="SMART" id="SM00387">
    <property type="entry name" value="HATPase_c"/>
    <property type="match status" value="1"/>
</dbReference>
<evidence type="ECO:0000256" key="13">
    <source>
        <dbReference type="ARBA" id="ARBA00024827"/>
    </source>
</evidence>
<evidence type="ECO:0000256" key="15">
    <source>
        <dbReference type="SAM" id="Phobius"/>
    </source>
</evidence>
<dbReference type="PIRSF" id="PIRSF037434">
    <property type="entry name" value="STHK_ChrS"/>
    <property type="match status" value="1"/>
</dbReference>
<dbReference type="InterPro" id="IPR036890">
    <property type="entry name" value="HATPase_C_sf"/>
</dbReference>
<dbReference type="InterPro" id="IPR004358">
    <property type="entry name" value="Sig_transdc_His_kin-like_C"/>
</dbReference>
<keyword evidence="11" id="KW-0902">Two-component regulatory system</keyword>
<keyword evidence="15" id="KW-0472">Membrane</keyword>
<dbReference type="PRINTS" id="PR00344">
    <property type="entry name" value="BCTRLSENSOR"/>
</dbReference>
<evidence type="ECO:0000259" key="16">
    <source>
        <dbReference type="SMART" id="SM00387"/>
    </source>
</evidence>
<evidence type="ECO:0000313" key="18">
    <source>
        <dbReference type="Proteomes" id="UP001595698"/>
    </source>
</evidence>
<dbReference type="EMBL" id="JBHSBC010000032">
    <property type="protein sequence ID" value="MFC3983693.1"/>
    <property type="molecule type" value="Genomic_DNA"/>
</dbReference>
<comment type="subcellular location">
    <subcellularLocation>
        <location evidence="3">Cytoplasm</location>
    </subcellularLocation>
</comment>
<feature type="domain" description="Histidine kinase/HSP90-like ATPase" evidence="16">
    <location>
        <begin position="291"/>
        <end position="382"/>
    </location>
</feature>
<dbReference type="InterPro" id="IPR011712">
    <property type="entry name" value="Sig_transdc_His_kin_sub3_dim/P"/>
</dbReference>
<dbReference type="Pfam" id="PF02518">
    <property type="entry name" value="HATPase_c"/>
    <property type="match status" value="1"/>
</dbReference>
<dbReference type="EC" id="2.7.13.3" evidence="4"/>
<keyword evidence="15" id="KW-1133">Transmembrane helix</keyword>
<evidence type="ECO:0000256" key="12">
    <source>
        <dbReference type="ARBA" id="ARBA00023014"/>
    </source>
</evidence>
<evidence type="ECO:0000256" key="2">
    <source>
        <dbReference type="ARBA" id="ARBA00001966"/>
    </source>
</evidence>
<evidence type="ECO:0000256" key="4">
    <source>
        <dbReference type="ARBA" id="ARBA00012438"/>
    </source>
</evidence>
<dbReference type="Gene3D" id="3.30.565.10">
    <property type="entry name" value="Histidine kinase-like ATPase, C-terminal domain"/>
    <property type="match status" value="1"/>
</dbReference>
<dbReference type="Pfam" id="PF07730">
    <property type="entry name" value="HisKA_3"/>
    <property type="match status" value="1"/>
</dbReference>
<reference evidence="18" key="1">
    <citation type="journal article" date="2019" name="Int. J. Syst. Evol. Microbiol.">
        <title>The Global Catalogue of Microorganisms (GCM) 10K type strain sequencing project: providing services to taxonomists for standard genome sequencing and annotation.</title>
        <authorList>
            <consortium name="The Broad Institute Genomics Platform"/>
            <consortium name="The Broad Institute Genome Sequencing Center for Infectious Disease"/>
            <person name="Wu L."/>
            <person name="Ma J."/>
        </authorList>
    </citation>
    <scope>NUCLEOTIDE SEQUENCE [LARGE SCALE GENOMIC DNA]</scope>
    <source>
        <strain evidence="18">TBRC 7912</strain>
    </source>
</reference>
<feature type="transmembrane region" description="Helical" evidence="15">
    <location>
        <begin position="20"/>
        <end position="38"/>
    </location>
</feature>
<evidence type="ECO:0000256" key="3">
    <source>
        <dbReference type="ARBA" id="ARBA00004496"/>
    </source>
</evidence>
<accession>A0ABV8F8Q8</accession>
<organism evidence="17 18">
    <name type="scientific">Streptosporangium jomthongense</name>
    <dbReference type="NCBI Taxonomy" id="1193683"/>
    <lineage>
        <taxon>Bacteria</taxon>
        <taxon>Bacillati</taxon>
        <taxon>Actinomycetota</taxon>
        <taxon>Actinomycetes</taxon>
        <taxon>Streptosporangiales</taxon>
        <taxon>Streptosporangiaceae</taxon>
        <taxon>Streptosporangium</taxon>
    </lineage>
</organism>
<comment type="cofactor">
    <cofactor evidence="2">
        <name>[4Fe-4S] cluster</name>
        <dbReference type="ChEBI" id="CHEBI:49883"/>
    </cofactor>
</comment>
<evidence type="ECO:0000256" key="10">
    <source>
        <dbReference type="ARBA" id="ARBA00023004"/>
    </source>
</evidence>
<keyword evidence="8" id="KW-0808">Transferase</keyword>
<dbReference type="InterPro" id="IPR017205">
    <property type="entry name" value="Sig_transdc_His_kinase_ChrS"/>
</dbReference>
<evidence type="ECO:0000256" key="7">
    <source>
        <dbReference type="ARBA" id="ARBA00022490"/>
    </source>
</evidence>
<evidence type="ECO:0000256" key="6">
    <source>
        <dbReference type="ARBA" id="ARBA00022485"/>
    </source>
</evidence>
<evidence type="ECO:0000256" key="11">
    <source>
        <dbReference type="ARBA" id="ARBA00023012"/>
    </source>
</evidence>
<evidence type="ECO:0000256" key="5">
    <source>
        <dbReference type="ARBA" id="ARBA00017322"/>
    </source>
</evidence>
<dbReference type="InterPro" id="IPR050482">
    <property type="entry name" value="Sensor_HK_TwoCompSys"/>
</dbReference>
<sequence length="389" mass="41190">MTPAPGERHAYHRMDGWERLYLLDLIVSVAFVLLDDALTVAWKAVVLCLLGGCTAAYVFLGRRIPGGPYGTNGRAYVVLSIVLFTPVSVLCPPTRFLLFAFGPQYYILLPKRQAMLATVALNVAPVLCLPLLPSSGEDLLALSVIGLLSLASNLVFGPWIQDVVEQSKGRALLIEELENSRAEVARLSAAQGAAAERERLAGEIHDTLAQGFTSIIMLLQQPDERRIGLAVRTARENLAEARALIAALGPAPLDGSTLEEALGRMVSRFGEELAVTASFGVSGESQPMWTGAEVVLLRAAQEALANVRKHARASAVTVTLDHLPSAARLTVRDDGVGLGPSAADGYGLRGMRARAEQVGGCLSLTAAAGEGTVLEITVPVSPATVRRGV</sequence>
<feature type="transmembrane region" description="Helical" evidence="15">
    <location>
        <begin position="139"/>
        <end position="160"/>
    </location>
</feature>
<comment type="catalytic activity">
    <reaction evidence="1">
        <text>ATP + protein L-histidine = ADP + protein N-phospho-L-histidine.</text>
        <dbReference type="EC" id="2.7.13.3"/>
    </reaction>
</comment>
<keyword evidence="7" id="KW-0963">Cytoplasm</keyword>
<keyword evidence="10" id="KW-0408">Iron</keyword>
<dbReference type="PANTHER" id="PTHR24421:SF62">
    <property type="entry name" value="SENSORY TRANSDUCTION HISTIDINE KINASE"/>
    <property type="match status" value="1"/>
</dbReference>
<feature type="transmembrane region" description="Helical" evidence="15">
    <location>
        <begin position="114"/>
        <end position="133"/>
    </location>
</feature>
<keyword evidence="6" id="KW-0479">Metal-binding</keyword>
<dbReference type="GO" id="GO:0016301">
    <property type="term" value="F:kinase activity"/>
    <property type="evidence" value="ECO:0007669"/>
    <property type="project" value="UniProtKB-KW"/>
</dbReference>
<keyword evidence="12" id="KW-0411">Iron-sulfur</keyword>
<evidence type="ECO:0000256" key="1">
    <source>
        <dbReference type="ARBA" id="ARBA00000085"/>
    </source>
</evidence>
<dbReference type="Gene3D" id="1.20.5.1930">
    <property type="match status" value="1"/>
</dbReference>
<dbReference type="PANTHER" id="PTHR24421">
    <property type="entry name" value="NITRATE/NITRITE SENSOR PROTEIN NARX-RELATED"/>
    <property type="match status" value="1"/>
</dbReference>
<comment type="function">
    <text evidence="13">Member of the two-component regulatory system NreB/NreC involved in the control of dissimilatory nitrate/nitrite reduction in response to oxygen. NreB functions as a direct oxygen sensor histidine kinase which is autophosphorylated, in the absence of oxygen, probably at the conserved histidine residue, and transfers its phosphate group probably to a conserved aspartate residue of NreC. NreB/NreC activates the expression of the nitrate (narGHJI) and nitrite (nir) reductase operons, as well as the putative nitrate transporter gene narT.</text>
</comment>
<evidence type="ECO:0000256" key="9">
    <source>
        <dbReference type="ARBA" id="ARBA00022777"/>
    </source>
</evidence>
<dbReference type="RefSeq" id="WP_352009637.1">
    <property type="nucleotide sequence ID" value="NZ_JBHSBC010000032.1"/>
</dbReference>
<feature type="transmembrane region" description="Helical" evidence="15">
    <location>
        <begin position="45"/>
        <end position="64"/>
    </location>
</feature>
<evidence type="ECO:0000256" key="8">
    <source>
        <dbReference type="ARBA" id="ARBA00022679"/>
    </source>
</evidence>
<keyword evidence="9 17" id="KW-0418">Kinase</keyword>
<dbReference type="SUPFAM" id="SSF55874">
    <property type="entry name" value="ATPase domain of HSP90 chaperone/DNA topoisomerase II/histidine kinase"/>
    <property type="match status" value="1"/>
</dbReference>
<gene>
    <name evidence="17" type="ORF">ACFOYY_26430</name>
</gene>